<evidence type="ECO:0000313" key="2">
    <source>
        <dbReference type="Proteomes" id="UP001162640"/>
    </source>
</evidence>
<evidence type="ECO:0000313" key="1">
    <source>
        <dbReference type="EMBL" id="GMH62339.1"/>
    </source>
</evidence>
<gene>
    <name evidence="1" type="ORF">TL16_g03456</name>
</gene>
<dbReference type="AlphaFoldDB" id="A0A9W6ZXR8"/>
<name>A0A9W6ZXR8_9STRA</name>
<reference evidence="2" key="1">
    <citation type="journal article" date="2023" name="Commun. Biol.">
        <title>Genome analysis of Parmales, the sister group of diatoms, reveals the evolutionary specialization of diatoms from phago-mixotrophs to photoautotrophs.</title>
        <authorList>
            <person name="Ban H."/>
            <person name="Sato S."/>
            <person name="Yoshikawa S."/>
            <person name="Yamada K."/>
            <person name="Nakamura Y."/>
            <person name="Ichinomiya M."/>
            <person name="Sato N."/>
            <person name="Blanc-Mathieu R."/>
            <person name="Endo H."/>
            <person name="Kuwata A."/>
            <person name="Ogata H."/>
        </authorList>
    </citation>
    <scope>NUCLEOTIDE SEQUENCE [LARGE SCALE GENOMIC DNA]</scope>
</reference>
<organism evidence="1 2">
    <name type="scientific">Triparma laevis f. inornata</name>
    <dbReference type="NCBI Taxonomy" id="1714386"/>
    <lineage>
        <taxon>Eukaryota</taxon>
        <taxon>Sar</taxon>
        <taxon>Stramenopiles</taxon>
        <taxon>Ochrophyta</taxon>
        <taxon>Bolidophyceae</taxon>
        <taxon>Parmales</taxon>
        <taxon>Triparmaceae</taxon>
        <taxon>Triparma</taxon>
    </lineage>
</organism>
<dbReference type="EMBL" id="BLQM01000091">
    <property type="protein sequence ID" value="GMH62339.1"/>
    <property type="molecule type" value="Genomic_DNA"/>
</dbReference>
<dbReference type="Proteomes" id="UP001162640">
    <property type="component" value="Unassembled WGS sequence"/>
</dbReference>
<proteinExistence type="predicted"/>
<comment type="caution">
    <text evidence="1">The sequence shown here is derived from an EMBL/GenBank/DDBJ whole genome shotgun (WGS) entry which is preliminary data.</text>
</comment>
<accession>A0A9W6ZXR8</accession>
<sequence length="122" mass="13765">MRLSSSLRFPQPILTRRFAPQTKLAGISYAAWELGFWGVSVPVCVFGYREVTGHWPDFQNQDDVAKLSAEAFAFVNFARFAVPLRIGLALGTTPWVQKNVVDRFMKKDEVVDPNCVEVGDRD</sequence>
<protein>
    <submittedName>
        <fullName evidence="1">Uncharacterized protein</fullName>
    </submittedName>
</protein>